<feature type="transmembrane region" description="Helical" evidence="11">
    <location>
        <begin position="20"/>
        <end position="39"/>
    </location>
</feature>
<evidence type="ECO:0000259" key="13">
    <source>
        <dbReference type="PROSITE" id="PS50839"/>
    </source>
</evidence>
<dbReference type="InterPro" id="IPR004358">
    <property type="entry name" value="Sig_transdc_His_kin-like_C"/>
</dbReference>
<dbReference type="SUPFAM" id="SSF47384">
    <property type="entry name" value="Homodimeric domain of signal transducing histidine kinase"/>
    <property type="match status" value="1"/>
</dbReference>
<dbReference type="InterPro" id="IPR006189">
    <property type="entry name" value="CHASE_dom"/>
</dbReference>
<keyword evidence="8 11" id="KW-1133">Transmembrane helix</keyword>
<dbReference type="InterPro" id="IPR050351">
    <property type="entry name" value="BphY/WalK/GraS-like"/>
</dbReference>
<keyword evidence="10" id="KW-0175">Coiled coil</keyword>
<accession>A0ABV9YXK8</accession>
<dbReference type="EC" id="2.7.13.3" evidence="3"/>
<organism evidence="14 15">
    <name type="scientific">Flaviflagellibacter deserti</name>
    <dbReference type="NCBI Taxonomy" id="2267266"/>
    <lineage>
        <taxon>Bacteria</taxon>
        <taxon>Pseudomonadati</taxon>
        <taxon>Pseudomonadota</taxon>
        <taxon>Alphaproteobacteria</taxon>
        <taxon>Hyphomicrobiales</taxon>
        <taxon>Flaviflagellibacter</taxon>
    </lineage>
</organism>
<evidence type="ECO:0000256" key="2">
    <source>
        <dbReference type="ARBA" id="ARBA00004370"/>
    </source>
</evidence>
<keyword evidence="4" id="KW-0597">Phosphoprotein</keyword>
<evidence type="ECO:0000256" key="6">
    <source>
        <dbReference type="ARBA" id="ARBA00022692"/>
    </source>
</evidence>
<dbReference type="PROSITE" id="PS50109">
    <property type="entry name" value="HIS_KIN"/>
    <property type="match status" value="1"/>
</dbReference>
<evidence type="ECO:0000256" key="11">
    <source>
        <dbReference type="SAM" id="Phobius"/>
    </source>
</evidence>
<dbReference type="InterPro" id="IPR036890">
    <property type="entry name" value="HATPase_C_sf"/>
</dbReference>
<dbReference type="PRINTS" id="PR00344">
    <property type="entry name" value="BCTRLSENSOR"/>
</dbReference>
<dbReference type="PANTHER" id="PTHR42878:SF15">
    <property type="entry name" value="BACTERIOPHYTOCHROME"/>
    <property type="match status" value="1"/>
</dbReference>
<evidence type="ECO:0000313" key="15">
    <source>
        <dbReference type="Proteomes" id="UP001595796"/>
    </source>
</evidence>
<evidence type="ECO:0000256" key="4">
    <source>
        <dbReference type="ARBA" id="ARBA00022553"/>
    </source>
</evidence>
<feature type="coiled-coil region" evidence="10">
    <location>
        <begin position="341"/>
        <end position="368"/>
    </location>
</feature>
<evidence type="ECO:0000256" key="8">
    <source>
        <dbReference type="ARBA" id="ARBA00022989"/>
    </source>
</evidence>
<comment type="subcellular location">
    <subcellularLocation>
        <location evidence="2">Membrane</location>
    </subcellularLocation>
</comment>
<dbReference type="SMART" id="SM00387">
    <property type="entry name" value="HATPase_c"/>
    <property type="match status" value="1"/>
</dbReference>
<comment type="caution">
    <text evidence="14">The sequence shown here is derived from an EMBL/GenBank/DDBJ whole genome shotgun (WGS) entry which is preliminary data.</text>
</comment>
<keyword evidence="5" id="KW-0808">Transferase</keyword>
<dbReference type="InterPro" id="IPR036097">
    <property type="entry name" value="HisK_dim/P_sf"/>
</dbReference>
<dbReference type="SMART" id="SM01079">
    <property type="entry name" value="CHASE"/>
    <property type="match status" value="1"/>
</dbReference>
<keyword evidence="9 11" id="KW-0472">Membrane</keyword>
<dbReference type="Pfam" id="PF03924">
    <property type="entry name" value="CHASE"/>
    <property type="match status" value="1"/>
</dbReference>
<dbReference type="Proteomes" id="UP001595796">
    <property type="component" value="Unassembled WGS sequence"/>
</dbReference>
<feature type="transmembrane region" description="Helical" evidence="11">
    <location>
        <begin position="318"/>
        <end position="340"/>
    </location>
</feature>
<dbReference type="CDD" id="cd00082">
    <property type="entry name" value="HisKA"/>
    <property type="match status" value="1"/>
</dbReference>
<proteinExistence type="predicted"/>
<reference evidence="15" key="1">
    <citation type="journal article" date="2019" name="Int. J. Syst. Evol. Microbiol.">
        <title>The Global Catalogue of Microorganisms (GCM) 10K type strain sequencing project: providing services to taxonomists for standard genome sequencing and annotation.</title>
        <authorList>
            <consortium name="The Broad Institute Genomics Platform"/>
            <consortium name="The Broad Institute Genome Sequencing Center for Infectious Disease"/>
            <person name="Wu L."/>
            <person name="Ma J."/>
        </authorList>
    </citation>
    <scope>NUCLEOTIDE SEQUENCE [LARGE SCALE GENOMIC DNA]</scope>
    <source>
        <strain evidence="15">CGMCC 1.16444</strain>
    </source>
</reference>
<evidence type="ECO:0000256" key="1">
    <source>
        <dbReference type="ARBA" id="ARBA00000085"/>
    </source>
</evidence>
<dbReference type="Pfam" id="PF02518">
    <property type="entry name" value="HATPase_c"/>
    <property type="match status" value="1"/>
</dbReference>
<evidence type="ECO:0000256" key="9">
    <source>
        <dbReference type="ARBA" id="ARBA00023136"/>
    </source>
</evidence>
<dbReference type="PANTHER" id="PTHR42878">
    <property type="entry name" value="TWO-COMPONENT HISTIDINE KINASE"/>
    <property type="match status" value="1"/>
</dbReference>
<feature type="domain" description="CHASE" evidence="13">
    <location>
        <begin position="82"/>
        <end position="304"/>
    </location>
</feature>
<comment type="catalytic activity">
    <reaction evidence="1">
        <text>ATP + protein L-histidine = ADP + protein N-phospho-L-histidine.</text>
        <dbReference type="EC" id="2.7.13.3"/>
    </reaction>
</comment>
<dbReference type="InterPro" id="IPR003594">
    <property type="entry name" value="HATPase_dom"/>
</dbReference>
<evidence type="ECO:0000256" key="10">
    <source>
        <dbReference type="SAM" id="Coils"/>
    </source>
</evidence>
<keyword evidence="6 11" id="KW-0812">Transmembrane</keyword>
<dbReference type="Gene3D" id="1.10.287.130">
    <property type="match status" value="1"/>
</dbReference>
<dbReference type="PROSITE" id="PS50839">
    <property type="entry name" value="CHASE"/>
    <property type="match status" value="1"/>
</dbReference>
<dbReference type="Gene3D" id="3.30.565.10">
    <property type="entry name" value="Histidine kinase-like ATPase, C-terminal domain"/>
    <property type="match status" value="1"/>
</dbReference>
<evidence type="ECO:0000256" key="7">
    <source>
        <dbReference type="ARBA" id="ARBA00022777"/>
    </source>
</evidence>
<sequence length="654" mass="71960">MASVELPVRFSRLSPSRAGLPILILIAGLFCTALAVIQLRSLVREAEQARFAAITEERAGAVSDRIDTYVALLRGMAGFFAASGEVTAGEFKSYFDRLRLTELYPGVQGMGYIARVPLAERDVFAARVRTSIDSDFRIWPEGDRDFYAPIVFLLPEDQRNHSAIGFDMATEPNRLAAMQQATETTIRATTAKVMLGERTNQNPQPGFQIFVPLYATPNGAVPATVEERRATASGWIYSPFRAPELFAKAFELRGRESEIDYAVYDGPSVDEEKLLYRSSTQGAPDADYSATKTLDAAGRQWTIVMRNTDFFVRDSNRAIIPFIAAGGLLTTFILFAAGWAQASATQAAEKAQEQLHELNLSLEDRVEERTAQLETAHGALESLNRNLETIVAVRTADLQEANQEIQRFAYIVSHDLRSPLVNVMGFTSELDIARTEIAKFYSEAVAKNPELENKDAKSAIEVDLPESIEFIRSSTAKMDRLINAILRLSREGRRVLSPEPLKMNELLHTISRSIQHQTAEVGATVEIGELPEIVSDRLAVEQVFSNLIENAVKYLAPDRPGQIRVRGGVEGGMVAITVEDNGRGIAPADHSRIFDLFRRAGTQDRPGEGIGLAHVRALVRRLGGNITVKSTLGEGSTFRVTLPKTLKATTEGTA</sequence>
<evidence type="ECO:0000256" key="5">
    <source>
        <dbReference type="ARBA" id="ARBA00022679"/>
    </source>
</evidence>
<dbReference type="InterPro" id="IPR042240">
    <property type="entry name" value="CHASE_sf"/>
</dbReference>
<keyword evidence="7" id="KW-0418">Kinase</keyword>
<evidence type="ECO:0000256" key="3">
    <source>
        <dbReference type="ARBA" id="ARBA00012438"/>
    </source>
</evidence>
<feature type="domain" description="Histidine kinase" evidence="12">
    <location>
        <begin position="411"/>
        <end position="646"/>
    </location>
</feature>
<protein>
    <recommendedName>
        <fullName evidence="3">histidine kinase</fullName>
        <ecNumber evidence="3">2.7.13.3</ecNumber>
    </recommendedName>
</protein>
<dbReference type="Gene3D" id="3.30.450.350">
    <property type="entry name" value="CHASE domain"/>
    <property type="match status" value="1"/>
</dbReference>
<dbReference type="EMBL" id="JBHSJF010000001">
    <property type="protein sequence ID" value="MFC5066576.1"/>
    <property type="molecule type" value="Genomic_DNA"/>
</dbReference>
<keyword evidence="15" id="KW-1185">Reference proteome</keyword>
<dbReference type="InterPro" id="IPR003661">
    <property type="entry name" value="HisK_dim/P_dom"/>
</dbReference>
<evidence type="ECO:0000259" key="12">
    <source>
        <dbReference type="PROSITE" id="PS50109"/>
    </source>
</evidence>
<gene>
    <name evidence="14" type="ORF">ACFPFW_00935</name>
</gene>
<dbReference type="InterPro" id="IPR005467">
    <property type="entry name" value="His_kinase_dom"/>
</dbReference>
<dbReference type="SUPFAM" id="SSF55874">
    <property type="entry name" value="ATPase domain of HSP90 chaperone/DNA topoisomerase II/histidine kinase"/>
    <property type="match status" value="1"/>
</dbReference>
<evidence type="ECO:0000313" key="14">
    <source>
        <dbReference type="EMBL" id="MFC5066576.1"/>
    </source>
</evidence>
<name>A0ABV9YXK8_9HYPH</name>
<dbReference type="RefSeq" id="WP_162799565.1">
    <property type="nucleotide sequence ID" value="NZ_JBHSJF010000001.1"/>
</dbReference>